<protein>
    <submittedName>
        <fullName evidence="1">Uncharacterized protein</fullName>
    </submittedName>
</protein>
<organism evidence="1 2">
    <name type="scientific">Streptomyces longispororuber</name>
    <dbReference type="NCBI Taxonomy" id="68230"/>
    <lineage>
        <taxon>Bacteria</taxon>
        <taxon>Bacillati</taxon>
        <taxon>Actinomycetota</taxon>
        <taxon>Actinomycetes</taxon>
        <taxon>Kitasatosporales</taxon>
        <taxon>Streptomycetaceae</taxon>
        <taxon>Streptomyces</taxon>
    </lineage>
</organism>
<dbReference type="EMBL" id="BNBT01000058">
    <property type="protein sequence ID" value="GHE66911.1"/>
    <property type="molecule type" value="Genomic_DNA"/>
</dbReference>
<reference evidence="1" key="2">
    <citation type="submission" date="2020-09" db="EMBL/GenBank/DDBJ databases">
        <authorList>
            <person name="Sun Q."/>
            <person name="Ohkuma M."/>
        </authorList>
    </citation>
    <scope>NUCLEOTIDE SEQUENCE</scope>
    <source>
        <strain evidence="1">JCM 4784</strain>
    </source>
</reference>
<comment type="caution">
    <text evidence="1">The sequence shown here is derived from an EMBL/GenBank/DDBJ whole genome shotgun (WGS) entry which is preliminary data.</text>
</comment>
<dbReference type="Proteomes" id="UP000608024">
    <property type="component" value="Unassembled WGS sequence"/>
</dbReference>
<sequence>MEADSESRNRYVRGNHGMAESAKDFCSDLVDLSGISLAELHASDDPLLRRALRCAGHRASAAFGTLDLTNSEEMRLLRGTRQRSR</sequence>
<reference evidence="1" key="1">
    <citation type="journal article" date="2014" name="Int. J. Syst. Evol. Microbiol.">
        <title>Complete genome sequence of Corynebacterium casei LMG S-19264T (=DSM 44701T), isolated from a smear-ripened cheese.</title>
        <authorList>
            <consortium name="US DOE Joint Genome Institute (JGI-PGF)"/>
            <person name="Walter F."/>
            <person name="Albersmeier A."/>
            <person name="Kalinowski J."/>
            <person name="Ruckert C."/>
        </authorList>
    </citation>
    <scope>NUCLEOTIDE SEQUENCE</scope>
    <source>
        <strain evidence="1">JCM 4784</strain>
    </source>
</reference>
<evidence type="ECO:0000313" key="1">
    <source>
        <dbReference type="EMBL" id="GHE66911.1"/>
    </source>
</evidence>
<dbReference type="AlphaFoldDB" id="A0A918ZT94"/>
<proteinExistence type="predicted"/>
<evidence type="ECO:0000313" key="2">
    <source>
        <dbReference type="Proteomes" id="UP000608024"/>
    </source>
</evidence>
<gene>
    <name evidence="1" type="ORF">GCM10018785_39650</name>
</gene>
<name>A0A918ZT94_9ACTN</name>
<accession>A0A918ZT94</accession>
<keyword evidence="2" id="KW-1185">Reference proteome</keyword>